<organism evidence="1 2">
    <name type="scientific">Araneus ventricosus</name>
    <name type="common">Orbweaver spider</name>
    <name type="synonym">Epeira ventricosa</name>
    <dbReference type="NCBI Taxonomy" id="182803"/>
    <lineage>
        <taxon>Eukaryota</taxon>
        <taxon>Metazoa</taxon>
        <taxon>Ecdysozoa</taxon>
        <taxon>Arthropoda</taxon>
        <taxon>Chelicerata</taxon>
        <taxon>Arachnida</taxon>
        <taxon>Araneae</taxon>
        <taxon>Araneomorphae</taxon>
        <taxon>Entelegynae</taxon>
        <taxon>Araneoidea</taxon>
        <taxon>Araneidae</taxon>
        <taxon>Araneus</taxon>
    </lineage>
</organism>
<sequence>MTPRLLPSVPLTSSDVSVSFLSWTRIHERNVLRSRIRNSFRSERLITTDQLFHAAYNVSSVLSFPNQSIYLLLTMPTRFEKEMERSHKLLAEHFDNEDIGPEDILGENL</sequence>
<proteinExistence type="predicted"/>
<comment type="caution">
    <text evidence="1">The sequence shown here is derived from an EMBL/GenBank/DDBJ whole genome shotgun (WGS) entry which is preliminary data.</text>
</comment>
<protein>
    <submittedName>
        <fullName evidence="1">Uncharacterized protein</fullName>
    </submittedName>
</protein>
<keyword evidence="2" id="KW-1185">Reference proteome</keyword>
<dbReference type="AlphaFoldDB" id="A0A4Y2D5U0"/>
<evidence type="ECO:0000313" key="1">
    <source>
        <dbReference type="EMBL" id="GBM12051.1"/>
    </source>
</evidence>
<gene>
    <name evidence="1" type="ORF">AVEN_77048_1</name>
</gene>
<dbReference type="EMBL" id="BGPR01088626">
    <property type="protein sequence ID" value="GBM12051.1"/>
    <property type="molecule type" value="Genomic_DNA"/>
</dbReference>
<dbReference type="Proteomes" id="UP000499080">
    <property type="component" value="Unassembled WGS sequence"/>
</dbReference>
<name>A0A4Y2D5U0_ARAVE</name>
<reference evidence="1 2" key="1">
    <citation type="journal article" date="2019" name="Sci. Rep.">
        <title>Orb-weaving spider Araneus ventricosus genome elucidates the spidroin gene catalogue.</title>
        <authorList>
            <person name="Kono N."/>
            <person name="Nakamura H."/>
            <person name="Ohtoshi R."/>
            <person name="Moran D.A.P."/>
            <person name="Shinohara A."/>
            <person name="Yoshida Y."/>
            <person name="Fujiwara M."/>
            <person name="Mori M."/>
            <person name="Tomita M."/>
            <person name="Arakawa K."/>
        </authorList>
    </citation>
    <scope>NUCLEOTIDE SEQUENCE [LARGE SCALE GENOMIC DNA]</scope>
</reference>
<evidence type="ECO:0000313" key="2">
    <source>
        <dbReference type="Proteomes" id="UP000499080"/>
    </source>
</evidence>
<accession>A0A4Y2D5U0</accession>